<evidence type="ECO:0000256" key="1">
    <source>
        <dbReference type="SAM" id="Phobius"/>
    </source>
</evidence>
<dbReference type="Pfam" id="PF06835">
    <property type="entry name" value="LptC"/>
    <property type="match status" value="1"/>
</dbReference>
<dbReference type="InterPro" id="IPR010664">
    <property type="entry name" value="LipoPS_assembly_LptC-rel"/>
</dbReference>
<accession>A0A2S8S3Y6</accession>
<evidence type="ECO:0000313" key="2">
    <source>
        <dbReference type="EMBL" id="PQV55516.1"/>
    </source>
</evidence>
<keyword evidence="1" id="KW-0812">Transmembrane</keyword>
<comment type="caution">
    <text evidence="2">The sequence shown here is derived from an EMBL/GenBank/DDBJ whole genome shotgun (WGS) entry which is preliminary data.</text>
</comment>
<dbReference type="EMBL" id="PVEP01000008">
    <property type="protein sequence ID" value="PQV55516.1"/>
    <property type="molecule type" value="Genomic_DNA"/>
</dbReference>
<keyword evidence="3" id="KW-1185">Reference proteome</keyword>
<reference evidence="2 3" key="1">
    <citation type="submission" date="2018-02" db="EMBL/GenBank/DDBJ databases">
        <title>Genomic Encyclopedia of Archaeal and Bacterial Type Strains, Phase II (KMG-II): from individual species to whole genera.</title>
        <authorList>
            <person name="Goeker M."/>
        </authorList>
    </citation>
    <scope>NUCLEOTIDE SEQUENCE [LARGE SCALE GENOMIC DNA]</scope>
    <source>
        <strain evidence="2 3">DSM 18921</strain>
    </source>
</reference>
<name>A0A2S8S3Y6_9RHOB</name>
<sequence>MAIPDNLHSRVVFWLKILLPILALAILSTLFLFSRRIDTEGALPYSEVDVTELARDQRLTDPQYSTVTDDGSALSVAAAVARPGTGDADGGAADDLVMRYDTQDGLRIDLEATSGQIDQTGGQAILRDGVTITTSTGYKLTTSGLDAALDRTKVVSDGAVTATGPLGRIDAGRMELRHGDAGIDGYVLIFNDGVKLVYQPVK</sequence>
<keyword evidence="1" id="KW-0472">Membrane</keyword>
<gene>
    <name evidence="2" type="ORF">LX70_03178</name>
</gene>
<dbReference type="OrthoDB" id="7871110at2"/>
<dbReference type="RefSeq" id="WP_105515767.1">
    <property type="nucleotide sequence ID" value="NZ_PVEP01000008.1"/>
</dbReference>
<organism evidence="2 3">
    <name type="scientific">Albidovulum denitrificans</name>
    <dbReference type="NCBI Taxonomy" id="404881"/>
    <lineage>
        <taxon>Bacteria</taxon>
        <taxon>Pseudomonadati</taxon>
        <taxon>Pseudomonadota</taxon>
        <taxon>Alphaproteobacteria</taxon>
        <taxon>Rhodobacterales</taxon>
        <taxon>Paracoccaceae</taxon>
        <taxon>Albidovulum</taxon>
    </lineage>
</organism>
<dbReference type="Proteomes" id="UP000238338">
    <property type="component" value="Unassembled WGS sequence"/>
</dbReference>
<keyword evidence="1" id="KW-1133">Transmembrane helix</keyword>
<dbReference type="AlphaFoldDB" id="A0A2S8S3Y6"/>
<evidence type="ECO:0000313" key="3">
    <source>
        <dbReference type="Proteomes" id="UP000238338"/>
    </source>
</evidence>
<protein>
    <submittedName>
        <fullName evidence="2">Lipopolysaccharide export system protein LptC</fullName>
    </submittedName>
</protein>
<proteinExistence type="predicted"/>
<feature type="transmembrane region" description="Helical" evidence="1">
    <location>
        <begin position="12"/>
        <end position="33"/>
    </location>
</feature>